<gene>
    <name evidence="1" type="ORF">LCGC14_2191630</name>
</gene>
<dbReference type="Gene3D" id="3.90.175.10">
    <property type="entry name" value="Diphtheria Toxin, domain 1"/>
    <property type="match status" value="1"/>
</dbReference>
<organism evidence="1">
    <name type="scientific">marine sediment metagenome</name>
    <dbReference type="NCBI Taxonomy" id="412755"/>
    <lineage>
        <taxon>unclassified sequences</taxon>
        <taxon>metagenomes</taxon>
        <taxon>ecological metagenomes</taxon>
    </lineage>
</organism>
<accession>A0A0F9DJF8</accession>
<reference evidence="1" key="1">
    <citation type="journal article" date="2015" name="Nature">
        <title>Complex archaea that bridge the gap between prokaryotes and eukaryotes.</title>
        <authorList>
            <person name="Spang A."/>
            <person name="Saw J.H."/>
            <person name="Jorgensen S.L."/>
            <person name="Zaremba-Niedzwiedzka K."/>
            <person name="Martijn J."/>
            <person name="Lind A.E."/>
            <person name="van Eijk R."/>
            <person name="Schleper C."/>
            <person name="Guy L."/>
            <person name="Ettema T.J."/>
        </authorList>
    </citation>
    <scope>NUCLEOTIDE SEQUENCE</scope>
</reference>
<dbReference type="EMBL" id="LAZR01028701">
    <property type="protein sequence ID" value="KKL61808.1"/>
    <property type="molecule type" value="Genomic_DNA"/>
</dbReference>
<feature type="non-terminal residue" evidence="1">
    <location>
        <position position="68"/>
    </location>
</feature>
<sequence length="68" mass="7521">MGSVYYHGTSKENADDILKNGFKDRVNAGKKNWDGKILSQAGFIYLTRAYPFFYGMNACDDGGVASVF</sequence>
<comment type="caution">
    <text evidence="1">The sequence shown here is derived from an EMBL/GenBank/DDBJ whole genome shotgun (WGS) entry which is preliminary data.</text>
</comment>
<protein>
    <submittedName>
        <fullName evidence="1">Uncharacterized protein</fullName>
    </submittedName>
</protein>
<proteinExistence type="predicted"/>
<dbReference type="AlphaFoldDB" id="A0A0F9DJF8"/>
<name>A0A0F9DJF8_9ZZZZ</name>
<evidence type="ECO:0000313" key="1">
    <source>
        <dbReference type="EMBL" id="KKL61808.1"/>
    </source>
</evidence>